<dbReference type="STRING" id="1380566.A0A219ARQ9"/>
<keyword evidence="1" id="KW-0812">Transmembrane</keyword>
<keyword evidence="1" id="KW-1133">Transmembrane helix</keyword>
<feature type="chain" id="PRO_5012397554" evidence="2">
    <location>
        <begin position="21"/>
        <end position="197"/>
    </location>
</feature>
<proteinExistence type="predicted"/>
<keyword evidence="4" id="KW-1185">Reference proteome</keyword>
<evidence type="ECO:0000313" key="4">
    <source>
        <dbReference type="Proteomes" id="UP000078397"/>
    </source>
</evidence>
<accession>A0A219ARQ9</accession>
<sequence>MHYFNVVLCLFEPFVTTSQSDKENDEDKVEGESPEQVLLNTKIRLETVWRLYYLRHGFDSYDPFMLQVLIVLGFMSCKALSGSGLLLQQAELFRSTMVLAGKGMYCHAKNCFLAETTFRLFRHTLGAENARLLKDYGDIIDEDSQEKKEAIANQVRSQFPINIVNIAESPENYRVDNLIAAFQEAGLWDDTEEEVLN</sequence>
<dbReference type="Proteomes" id="UP000078397">
    <property type="component" value="Unassembled WGS sequence"/>
</dbReference>
<dbReference type="PANTHER" id="PTHR47256:SF1">
    <property type="entry name" value="ZN(II)2CYS6 TRANSCRIPTION FACTOR (EUROFUNG)"/>
    <property type="match status" value="1"/>
</dbReference>
<feature type="transmembrane region" description="Helical" evidence="1">
    <location>
        <begin position="64"/>
        <end position="87"/>
    </location>
</feature>
<dbReference type="KEGG" id="pchm:VFPPC_17912"/>
<name>A0A219ARQ9_METCM</name>
<organism evidence="3 4">
    <name type="scientific">Pochonia chlamydosporia 170</name>
    <dbReference type="NCBI Taxonomy" id="1380566"/>
    <lineage>
        <taxon>Eukaryota</taxon>
        <taxon>Fungi</taxon>
        <taxon>Dikarya</taxon>
        <taxon>Ascomycota</taxon>
        <taxon>Pezizomycotina</taxon>
        <taxon>Sordariomycetes</taxon>
        <taxon>Hypocreomycetidae</taxon>
        <taxon>Hypocreales</taxon>
        <taxon>Clavicipitaceae</taxon>
        <taxon>Pochonia</taxon>
    </lineage>
</organism>
<keyword evidence="2" id="KW-0732">Signal</keyword>
<evidence type="ECO:0000313" key="3">
    <source>
        <dbReference type="EMBL" id="OWT42895.1"/>
    </source>
</evidence>
<reference evidence="3 4" key="1">
    <citation type="journal article" date="2016" name="PLoS Pathog.">
        <title>Biosynthesis of antibiotic leucinostatins in bio-control fungus Purpureocillium lilacinum and their inhibition on phytophthora revealed by genome mining.</title>
        <authorList>
            <person name="Wang G."/>
            <person name="Liu Z."/>
            <person name="Lin R."/>
            <person name="Li E."/>
            <person name="Mao Z."/>
            <person name="Ling J."/>
            <person name="Yang Y."/>
            <person name="Yin W.B."/>
            <person name="Xie B."/>
        </authorList>
    </citation>
    <scope>NUCLEOTIDE SEQUENCE [LARGE SCALE GENOMIC DNA]</scope>
    <source>
        <strain evidence="3">170</strain>
    </source>
</reference>
<dbReference type="InterPro" id="IPR053187">
    <property type="entry name" value="Notoamide_regulator"/>
</dbReference>
<protein>
    <submittedName>
        <fullName evidence="3">Uncharacterized protein</fullName>
    </submittedName>
</protein>
<dbReference type="GeneID" id="28849503"/>
<dbReference type="RefSeq" id="XP_018142689.2">
    <property type="nucleotide sequence ID" value="XM_018285509.2"/>
</dbReference>
<dbReference type="AlphaFoldDB" id="A0A219ARQ9"/>
<keyword evidence="1" id="KW-0472">Membrane</keyword>
<evidence type="ECO:0000256" key="2">
    <source>
        <dbReference type="SAM" id="SignalP"/>
    </source>
</evidence>
<dbReference type="EMBL" id="LSBJ02000005">
    <property type="protein sequence ID" value="OWT42895.1"/>
    <property type="molecule type" value="Genomic_DNA"/>
</dbReference>
<comment type="caution">
    <text evidence="3">The sequence shown here is derived from an EMBL/GenBank/DDBJ whole genome shotgun (WGS) entry which is preliminary data.</text>
</comment>
<dbReference type="PANTHER" id="PTHR47256">
    <property type="entry name" value="ZN(II)2CYS6 TRANSCRIPTION FACTOR (EUROFUNG)-RELATED"/>
    <property type="match status" value="1"/>
</dbReference>
<dbReference type="OrthoDB" id="5153933at2759"/>
<feature type="signal peptide" evidence="2">
    <location>
        <begin position="1"/>
        <end position="20"/>
    </location>
</feature>
<gene>
    <name evidence="3" type="ORF">VFPPC_17912</name>
</gene>
<evidence type="ECO:0000256" key="1">
    <source>
        <dbReference type="SAM" id="Phobius"/>
    </source>
</evidence>